<dbReference type="CDD" id="cd00917">
    <property type="entry name" value="PG-PI_TP"/>
    <property type="match status" value="1"/>
</dbReference>
<gene>
    <name evidence="10" type="ORF">PhCBS80983_g00561</name>
</gene>
<reference evidence="10 11" key="1">
    <citation type="journal article" date="2019" name="Sci. Rep.">
        <title>Comparative genomics of chytrid fungi reveal insights into the obligate biotrophic and pathogenic lifestyle of Synchytrium endobioticum.</title>
        <authorList>
            <person name="van de Vossenberg B.T.L.H."/>
            <person name="Warris S."/>
            <person name="Nguyen H.D.T."/>
            <person name="van Gent-Pelzer M.P.E."/>
            <person name="Joly D.L."/>
            <person name="van de Geest H.C."/>
            <person name="Bonants P.J.M."/>
            <person name="Smith D.S."/>
            <person name="Levesque C.A."/>
            <person name="van der Lee T.A.J."/>
        </authorList>
    </citation>
    <scope>NUCLEOTIDE SEQUENCE [LARGE SCALE GENOMIC DNA]</scope>
    <source>
        <strain evidence="10 11">CBS 809.83</strain>
    </source>
</reference>
<evidence type="ECO:0000256" key="8">
    <source>
        <dbReference type="SAM" id="SignalP"/>
    </source>
</evidence>
<dbReference type="Pfam" id="PF02221">
    <property type="entry name" value="E1_DerP2_DerF2"/>
    <property type="match status" value="1"/>
</dbReference>
<evidence type="ECO:0000256" key="3">
    <source>
        <dbReference type="ARBA" id="ARBA00011245"/>
    </source>
</evidence>
<accession>A0A507EGP9</accession>
<comment type="caution">
    <text evidence="10">The sequence shown here is derived from an EMBL/GenBank/DDBJ whole genome shotgun (WGS) entry which is preliminary data.</text>
</comment>
<dbReference type="EMBL" id="QEAQ01000003">
    <property type="protein sequence ID" value="TPX62360.1"/>
    <property type="molecule type" value="Genomic_DNA"/>
</dbReference>
<evidence type="ECO:0000256" key="4">
    <source>
        <dbReference type="ARBA" id="ARBA00016056"/>
    </source>
</evidence>
<dbReference type="GO" id="GO:0032934">
    <property type="term" value="F:sterol binding"/>
    <property type="evidence" value="ECO:0007669"/>
    <property type="project" value="InterPro"/>
</dbReference>
<name>A0A507EGP9_9FUNG</name>
<evidence type="ECO:0000313" key="10">
    <source>
        <dbReference type="EMBL" id="TPX62360.1"/>
    </source>
</evidence>
<dbReference type="Gene3D" id="2.70.220.10">
    <property type="entry name" value="Ganglioside GM2 activator"/>
    <property type="match status" value="1"/>
</dbReference>
<evidence type="ECO:0000256" key="1">
    <source>
        <dbReference type="ARBA" id="ARBA00002053"/>
    </source>
</evidence>
<comment type="subunit">
    <text evidence="3">Monomer.</text>
</comment>
<dbReference type="PANTHER" id="PTHR11306">
    <property type="entry name" value="NIEMANN PICK TYPE C2 PROTEIN NPC2-RELATED"/>
    <property type="match status" value="1"/>
</dbReference>
<evidence type="ECO:0000256" key="6">
    <source>
        <dbReference type="ARBA" id="ARBA00022729"/>
    </source>
</evidence>
<dbReference type="InterPro" id="IPR033917">
    <property type="entry name" value="ML_PG-PI_TP"/>
</dbReference>
<dbReference type="PANTHER" id="PTHR11306:SF0">
    <property type="entry name" value="PHOSPHATIDYLGLYCEROL_PHOSPHATIDYLINOSITOL TRANSFER PROTEIN"/>
    <property type="match status" value="1"/>
</dbReference>
<keyword evidence="5" id="KW-0813">Transport</keyword>
<keyword evidence="7" id="KW-0445">Lipid transport</keyword>
<dbReference type="InterPro" id="IPR039670">
    <property type="entry name" value="NPC2-like"/>
</dbReference>
<proteinExistence type="inferred from homology"/>
<dbReference type="Proteomes" id="UP000318582">
    <property type="component" value="Unassembled WGS sequence"/>
</dbReference>
<dbReference type="AlphaFoldDB" id="A0A507EGP9"/>
<dbReference type="InterPro" id="IPR003172">
    <property type="entry name" value="ML_dom"/>
</dbReference>
<feature type="signal peptide" evidence="8">
    <location>
        <begin position="1"/>
        <end position="20"/>
    </location>
</feature>
<dbReference type="SMART" id="SM00737">
    <property type="entry name" value="ML"/>
    <property type="match status" value="1"/>
</dbReference>
<sequence>MNRLFLFTLLAFLAFSGVSALSLQYQGVQHPLISITEGTIENCGSPDDLFHPESITLTPDPPRRGEDLTIDVKGTLDETVDGGAYADVRVKLGLIKLVDTRLDLCEEIKKIDRQCPIEKGPVEINTTVKIPGELPPGKYQVHMDLVNFDEKHIGCFQAEFRL</sequence>
<feature type="chain" id="PRO_5021222789" description="Phosphatidylglycerol/phosphatidylinositol transfer protein" evidence="8">
    <location>
        <begin position="21"/>
        <end position="162"/>
    </location>
</feature>
<dbReference type="InterPro" id="IPR014756">
    <property type="entry name" value="Ig_E-set"/>
</dbReference>
<organism evidence="10 11">
    <name type="scientific">Powellomyces hirtus</name>
    <dbReference type="NCBI Taxonomy" id="109895"/>
    <lineage>
        <taxon>Eukaryota</taxon>
        <taxon>Fungi</taxon>
        <taxon>Fungi incertae sedis</taxon>
        <taxon>Chytridiomycota</taxon>
        <taxon>Chytridiomycota incertae sedis</taxon>
        <taxon>Chytridiomycetes</taxon>
        <taxon>Spizellomycetales</taxon>
        <taxon>Powellomycetaceae</taxon>
        <taxon>Powellomyces</taxon>
    </lineage>
</organism>
<evidence type="ECO:0000259" key="9">
    <source>
        <dbReference type="SMART" id="SM00737"/>
    </source>
</evidence>
<evidence type="ECO:0000256" key="2">
    <source>
        <dbReference type="ARBA" id="ARBA00006370"/>
    </source>
</evidence>
<evidence type="ECO:0000313" key="11">
    <source>
        <dbReference type="Proteomes" id="UP000318582"/>
    </source>
</evidence>
<comment type="similarity">
    <text evidence="2">Belongs to the NPC2 family.</text>
</comment>
<evidence type="ECO:0000256" key="5">
    <source>
        <dbReference type="ARBA" id="ARBA00022448"/>
    </source>
</evidence>
<evidence type="ECO:0000256" key="7">
    <source>
        <dbReference type="ARBA" id="ARBA00023055"/>
    </source>
</evidence>
<protein>
    <recommendedName>
        <fullName evidence="4">Phosphatidylglycerol/phosphatidylinositol transfer protein</fullName>
    </recommendedName>
</protein>
<dbReference type="GO" id="GO:0032366">
    <property type="term" value="P:intracellular sterol transport"/>
    <property type="evidence" value="ECO:0007669"/>
    <property type="project" value="InterPro"/>
</dbReference>
<comment type="function">
    <text evidence="1">Catalyzes the intermembrane transfer of phosphatidylglycerol and phosphatidylinositol.</text>
</comment>
<dbReference type="SUPFAM" id="SSF81296">
    <property type="entry name" value="E set domains"/>
    <property type="match status" value="1"/>
</dbReference>
<keyword evidence="11" id="KW-1185">Reference proteome</keyword>
<feature type="domain" description="MD-2-related lipid-recognition" evidence="9">
    <location>
        <begin position="40"/>
        <end position="160"/>
    </location>
</feature>
<dbReference type="InterPro" id="IPR036846">
    <property type="entry name" value="GM2-AP_sf"/>
</dbReference>
<keyword evidence="6 8" id="KW-0732">Signal</keyword>